<evidence type="ECO:0000256" key="4">
    <source>
        <dbReference type="ARBA" id="ARBA00023239"/>
    </source>
</evidence>
<evidence type="ECO:0000256" key="3">
    <source>
        <dbReference type="ARBA" id="ARBA00013109"/>
    </source>
</evidence>
<dbReference type="PANTHER" id="PTHR38042:SF1">
    <property type="entry name" value="UROPORPHYRINOGEN-III SYNTHASE, CHLOROPLASTIC"/>
    <property type="match status" value="1"/>
</dbReference>
<sequence length="292" mass="29233">MPGPDPRTGPVPGARPLAGLRAWLGRSPDRAAAAVTALEAAGAEVRLMPLIGFRPVADPAPLARAVDRLSRGDFDWIVFTSVTTVLALERCGAVRAAGLAAVVGAARVAAVGEGTRAALAARGVPVHLVPELQSAVGLLAEWPADGAAVLLPQSSIARPALYEGLLARGCSVEQVSAYDTVDWPAGEDALEESAAAPPAPLDAPEQLAAEPAEGRARAVVLSSPSTARRFLARCAPLPEGLLLAAIGESTAGELAALGRPADAVAAAPTPAGIVQALISAMPGERGAGPAGP</sequence>
<dbReference type="InterPro" id="IPR036108">
    <property type="entry name" value="4pyrrol_syn_uPrphyn_synt_sf"/>
</dbReference>
<evidence type="ECO:0000256" key="7">
    <source>
        <dbReference type="ARBA" id="ARBA00040167"/>
    </source>
</evidence>
<dbReference type="AlphaFoldDB" id="A0A078MTH5"/>
<evidence type="ECO:0000256" key="6">
    <source>
        <dbReference type="ARBA" id="ARBA00037589"/>
    </source>
</evidence>
<comment type="pathway">
    <text evidence="1 9">Porphyrin-containing compound metabolism; protoporphyrin-IX biosynthesis; coproporphyrinogen-III from 5-aminolevulinate: step 3/4.</text>
</comment>
<dbReference type="Pfam" id="PF02602">
    <property type="entry name" value="HEM4"/>
    <property type="match status" value="1"/>
</dbReference>
<dbReference type="CDD" id="cd06578">
    <property type="entry name" value="HemD"/>
    <property type="match status" value="1"/>
</dbReference>
<organism evidence="11">
    <name type="scientific">Arthrobacter saudimassiliensis</name>
    <dbReference type="NCBI Taxonomy" id="1461584"/>
    <lineage>
        <taxon>Bacteria</taxon>
        <taxon>Bacillati</taxon>
        <taxon>Actinomycetota</taxon>
        <taxon>Actinomycetes</taxon>
        <taxon>Micrococcales</taxon>
        <taxon>Micrococcaceae</taxon>
        <taxon>Arthrobacter</taxon>
    </lineage>
</organism>
<dbReference type="PANTHER" id="PTHR38042">
    <property type="entry name" value="UROPORPHYRINOGEN-III SYNTHASE, CHLOROPLASTIC"/>
    <property type="match status" value="1"/>
</dbReference>
<evidence type="ECO:0000256" key="8">
    <source>
        <dbReference type="ARBA" id="ARBA00048617"/>
    </source>
</evidence>
<evidence type="ECO:0000256" key="2">
    <source>
        <dbReference type="ARBA" id="ARBA00008133"/>
    </source>
</evidence>
<dbReference type="InterPro" id="IPR039793">
    <property type="entry name" value="UROS/Hem4"/>
</dbReference>
<reference evidence="11" key="1">
    <citation type="submission" date="2014-07" db="EMBL/GenBank/DDBJ databases">
        <authorList>
            <person name="Urmite Genomes Urmite Genomes"/>
        </authorList>
    </citation>
    <scope>NUCLEOTIDE SEQUENCE</scope>
    <source>
        <strain evidence="11">11W110_air</strain>
    </source>
</reference>
<dbReference type="GO" id="GO:0006780">
    <property type="term" value="P:uroporphyrinogen III biosynthetic process"/>
    <property type="evidence" value="ECO:0007669"/>
    <property type="project" value="UniProtKB-UniRule"/>
</dbReference>
<dbReference type="GO" id="GO:0006782">
    <property type="term" value="P:protoporphyrinogen IX biosynthetic process"/>
    <property type="evidence" value="ECO:0007669"/>
    <property type="project" value="UniProtKB-UniRule"/>
</dbReference>
<name>A0A078MTH5_9MICC</name>
<protein>
    <recommendedName>
        <fullName evidence="7 9">Uroporphyrinogen-III synthase</fullName>
        <ecNumber evidence="3 9">4.2.1.75</ecNumber>
    </recommendedName>
</protein>
<dbReference type="GO" id="GO:0004852">
    <property type="term" value="F:uroporphyrinogen-III synthase activity"/>
    <property type="evidence" value="ECO:0007669"/>
    <property type="project" value="UniProtKB-UniRule"/>
</dbReference>
<dbReference type="Gene3D" id="3.40.50.10090">
    <property type="match status" value="2"/>
</dbReference>
<gene>
    <name evidence="11" type="ORF">BN1051_02065</name>
</gene>
<keyword evidence="5 9" id="KW-0627">Porphyrin biosynthesis</keyword>
<dbReference type="InterPro" id="IPR003754">
    <property type="entry name" value="4pyrrol_synth_uPrphyn_synth"/>
</dbReference>
<keyword evidence="4 9" id="KW-0456">Lyase</keyword>
<feature type="domain" description="Tetrapyrrole biosynthesis uroporphyrinogen III synthase" evidence="10">
    <location>
        <begin position="35"/>
        <end position="275"/>
    </location>
</feature>
<comment type="similarity">
    <text evidence="2 9">Belongs to the uroporphyrinogen-III synthase family.</text>
</comment>
<dbReference type="PATRIC" id="fig|1461584.3.peg.2041"/>
<evidence type="ECO:0000259" key="10">
    <source>
        <dbReference type="Pfam" id="PF02602"/>
    </source>
</evidence>
<dbReference type="EMBL" id="LN483071">
    <property type="protein sequence ID" value="CEA08707.1"/>
    <property type="molecule type" value="Genomic_DNA"/>
</dbReference>
<evidence type="ECO:0000313" key="11">
    <source>
        <dbReference type="EMBL" id="CEA08707.1"/>
    </source>
</evidence>
<accession>A0A078MTH5</accession>
<evidence type="ECO:0000256" key="9">
    <source>
        <dbReference type="RuleBase" id="RU366031"/>
    </source>
</evidence>
<dbReference type="SUPFAM" id="SSF69618">
    <property type="entry name" value="HemD-like"/>
    <property type="match status" value="1"/>
</dbReference>
<dbReference type="UniPathway" id="UPA00251">
    <property type="reaction ID" value="UER00320"/>
</dbReference>
<comment type="catalytic activity">
    <reaction evidence="8 9">
        <text>hydroxymethylbilane = uroporphyrinogen III + H2O</text>
        <dbReference type="Rhea" id="RHEA:18965"/>
        <dbReference type="ChEBI" id="CHEBI:15377"/>
        <dbReference type="ChEBI" id="CHEBI:57308"/>
        <dbReference type="ChEBI" id="CHEBI:57845"/>
        <dbReference type="EC" id="4.2.1.75"/>
    </reaction>
</comment>
<dbReference type="EC" id="4.2.1.75" evidence="3 9"/>
<comment type="function">
    <text evidence="6 9">Catalyzes cyclization of the linear tetrapyrrole, hydroxymethylbilane, to the macrocyclic uroporphyrinogen III.</text>
</comment>
<evidence type="ECO:0000256" key="1">
    <source>
        <dbReference type="ARBA" id="ARBA00004772"/>
    </source>
</evidence>
<proteinExistence type="inferred from homology"/>
<evidence type="ECO:0000256" key="5">
    <source>
        <dbReference type="ARBA" id="ARBA00023244"/>
    </source>
</evidence>